<proteinExistence type="predicted"/>
<feature type="compositionally biased region" description="Polar residues" evidence="1">
    <location>
        <begin position="68"/>
        <end position="86"/>
    </location>
</feature>
<sequence>MTVRYVTSPRASRSTLASSSLLSSPLGWGRVPLSPRSGWTTMGSSRGLFRNTASALVLQSVGQARATRPQNVSRSGHETSTATRSEVGTPERCAWSSERLHVPGYEIFSTTTSPPSRAAGAKASETVGLQDAPSFALNVARYS</sequence>
<reference evidence="2 3" key="1">
    <citation type="journal article" date="2024" name="Commun. Biol.">
        <title>Comparative genomic analysis of thermophilic fungi reveals convergent evolutionary adaptations and gene losses.</title>
        <authorList>
            <person name="Steindorff A.S."/>
            <person name="Aguilar-Pontes M.V."/>
            <person name="Robinson A.J."/>
            <person name="Andreopoulos B."/>
            <person name="LaButti K."/>
            <person name="Kuo A."/>
            <person name="Mondo S."/>
            <person name="Riley R."/>
            <person name="Otillar R."/>
            <person name="Haridas S."/>
            <person name="Lipzen A."/>
            <person name="Grimwood J."/>
            <person name="Schmutz J."/>
            <person name="Clum A."/>
            <person name="Reid I.D."/>
            <person name="Moisan M.C."/>
            <person name="Butler G."/>
            <person name="Nguyen T.T.M."/>
            <person name="Dewar K."/>
            <person name="Conant G."/>
            <person name="Drula E."/>
            <person name="Henrissat B."/>
            <person name="Hansel C."/>
            <person name="Singer S."/>
            <person name="Hutchinson M.I."/>
            <person name="de Vries R.P."/>
            <person name="Natvig D.O."/>
            <person name="Powell A.J."/>
            <person name="Tsang A."/>
            <person name="Grigoriev I.V."/>
        </authorList>
    </citation>
    <scope>NUCLEOTIDE SEQUENCE [LARGE SCALE GENOMIC DNA]</scope>
    <source>
        <strain evidence="2 3">ATCC 24622</strain>
    </source>
</reference>
<organism evidence="2 3">
    <name type="scientific">Phialemonium thermophilum</name>
    <dbReference type="NCBI Taxonomy" id="223376"/>
    <lineage>
        <taxon>Eukaryota</taxon>
        <taxon>Fungi</taxon>
        <taxon>Dikarya</taxon>
        <taxon>Ascomycota</taxon>
        <taxon>Pezizomycotina</taxon>
        <taxon>Sordariomycetes</taxon>
        <taxon>Sordariomycetidae</taxon>
        <taxon>Cephalothecales</taxon>
        <taxon>Cephalothecaceae</taxon>
        <taxon>Phialemonium</taxon>
    </lineage>
</organism>
<dbReference type="Proteomes" id="UP001586593">
    <property type="component" value="Unassembled WGS sequence"/>
</dbReference>
<evidence type="ECO:0000256" key="1">
    <source>
        <dbReference type="SAM" id="MobiDB-lite"/>
    </source>
</evidence>
<gene>
    <name evidence="2" type="ORF">VTK73DRAFT_4739</name>
</gene>
<feature type="region of interest" description="Disordered" evidence="1">
    <location>
        <begin position="106"/>
        <end position="126"/>
    </location>
</feature>
<evidence type="ECO:0000313" key="3">
    <source>
        <dbReference type="Proteomes" id="UP001586593"/>
    </source>
</evidence>
<dbReference type="EMBL" id="JAZHXJ010002674">
    <property type="protein sequence ID" value="KAL1837293.1"/>
    <property type="molecule type" value="Genomic_DNA"/>
</dbReference>
<feature type="region of interest" description="Disordered" evidence="1">
    <location>
        <begin position="62"/>
        <end position="91"/>
    </location>
</feature>
<comment type="caution">
    <text evidence="2">The sequence shown here is derived from an EMBL/GenBank/DDBJ whole genome shotgun (WGS) entry which is preliminary data.</text>
</comment>
<accession>A0ABR3V699</accession>
<name>A0ABR3V699_9PEZI</name>
<protein>
    <submittedName>
        <fullName evidence="2">Uncharacterized protein</fullName>
    </submittedName>
</protein>
<keyword evidence="3" id="KW-1185">Reference proteome</keyword>
<evidence type="ECO:0000313" key="2">
    <source>
        <dbReference type="EMBL" id="KAL1837293.1"/>
    </source>
</evidence>